<accession>A0A2A8H3N1</accession>
<dbReference type="RefSeq" id="WP_098210485.1">
    <property type="nucleotide sequence ID" value="NZ_NUBX01000117.1"/>
</dbReference>
<reference evidence="1 2" key="1">
    <citation type="submission" date="2017-09" db="EMBL/GenBank/DDBJ databases">
        <title>Large-scale bioinformatics analysis of Bacillus genomes uncovers conserved roles of natural products in bacterial physiology.</title>
        <authorList>
            <consortium name="Agbiome Team Llc"/>
            <person name="Bleich R.M."/>
            <person name="Grubbs K.J."/>
            <person name="Santa Maria K.C."/>
            <person name="Allen S.E."/>
            <person name="Farag S."/>
            <person name="Shank E.A."/>
            <person name="Bowers A."/>
        </authorList>
    </citation>
    <scope>NUCLEOTIDE SEQUENCE [LARGE SCALE GENOMIC DNA]</scope>
    <source>
        <strain evidence="1 2">AFS021349</strain>
    </source>
</reference>
<dbReference type="AlphaFoldDB" id="A0A2A8H3N1"/>
<protein>
    <submittedName>
        <fullName evidence="1">Uncharacterized protein</fullName>
    </submittedName>
</protein>
<dbReference type="Proteomes" id="UP000220841">
    <property type="component" value="Unassembled WGS sequence"/>
</dbReference>
<gene>
    <name evidence="1" type="ORF">CN585_30035</name>
</gene>
<proteinExistence type="predicted"/>
<organism evidence="1 2">
    <name type="scientific">Bacillus toyonensis</name>
    <dbReference type="NCBI Taxonomy" id="155322"/>
    <lineage>
        <taxon>Bacteria</taxon>
        <taxon>Bacillati</taxon>
        <taxon>Bacillota</taxon>
        <taxon>Bacilli</taxon>
        <taxon>Bacillales</taxon>
        <taxon>Bacillaceae</taxon>
        <taxon>Bacillus</taxon>
        <taxon>Bacillus cereus group</taxon>
    </lineage>
</organism>
<comment type="caution">
    <text evidence="1">The sequence shown here is derived from an EMBL/GenBank/DDBJ whole genome shotgun (WGS) entry which is preliminary data.</text>
</comment>
<dbReference type="EMBL" id="NUBY01000333">
    <property type="protein sequence ID" value="PEP86845.1"/>
    <property type="molecule type" value="Genomic_DNA"/>
</dbReference>
<evidence type="ECO:0000313" key="1">
    <source>
        <dbReference type="EMBL" id="PEP86845.1"/>
    </source>
</evidence>
<evidence type="ECO:0000313" key="2">
    <source>
        <dbReference type="Proteomes" id="UP000220841"/>
    </source>
</evidence>
<name>A0A2A8H3N1_9BACI</name>
<sequence length="81" mass="9780">MVCEELLCELVEYKMLQGERPNLLRINPNYYRMILEELAYPEWLIRKKKKVKNHGLLGIRIEITDQIEKFEMRIVKEVAES</sequence>